<proteinExistence type="predicted"/>
<dbReference type="Pfam" id="PF13590">
    <property type="entry name" value="DUF4136"/>
    <property type="match status" value="1"/>
</dbReference>
<name>A0A7W3U125_9GAMM</name>
<evidence type="ECO:0000313" key="4">
    <source>
        <dbReference type="Proteomes" id="UP000552587"/>
    </source>
</evidence>
<dbReference type="EMBL" id="JACHTE010000001">
    <property type="protein sequence ID" value="MBB1086993.1"/>
    <property type="molecule type" value="Genomic_DNA"/>
</dbReference>
<organism evidence="3 4">
    <name type="scientific">Marilutibacter penaei</name>
    <dbReference type="NCBI Taxonomy" id="2759900"/>
    <lineage>
        <taxon>Bacteria</taxon>
        <taxon>Pseudomonadati</taxon>
        <taxon>Pseudomonadota</taxon>
        <taxon>Gammaproteobacteria</taxon>
        <taxon>Lysobacterales</taxon>
        <taxon>Lysobacteraceae</taxon>
        <taxon>Marilutibacter</taxon>
    </lineage>
</organism>
<feature type="domain" description="DUF4136" evidence="2">
    <location>
        <begin position="55"/>
        <end position="213"/>
    </location>
</feature>
<keyword evidence="1" id="KW-0732">Signal</keyword>
<feature type="signal peptide" evidence="1">
    <location>
        <begin position="1"/>
        <end position="28"/>
    </location>
</feature>
<feature type="chain" id="PRO_5031042635" evidence="1">
    <location>
        <begin position="29"/>
        <end position="217"/>
    </location>
</feature>
<comment type="caution">
    <text evidence="3">The sequence shown here is derived from an EMBL/GenBank/DDBJ whole genome shotgun (WGS) entry which is preliminary data.</text>
</comment>
<dbReference type="RefSeq" id="WP_182667785.1">
    <property type="nucleotide sequence ID" value="NZ_JACHTE010000001.1"/>
</dbReference>
<evidence type="ECO:0000313" key="3">
    <source>
        <dbReference type="EMBL" id="MBB1086993.1"/>
    </source>
</evidence>
<protein>
    <submittedName>
        <fullName evidence="3">DUF4136 domain-containing protein</fullName>
    </submittedName>
</protein>
<gene>
    <name evidence="3" type="ORF">H4F99_00665</name>
</gene>
<keyword evidence="4" id="KW-1185">Reference proteome</keyword>
<sequence length="217" mass="22910">MSVSVPSRVPSRRLRCAALALLLPIALAACYSVPAPEGPRAHVTVRVPAATLPGATYAWVDMPAQLQAEQDVRVQDPAFRAHLQAAFDEALAAKGYAPAGDPATADFIVAFRVGVRDVQEVSSVSGVRGEVDEREAGFECSGGSCSQLVTRSDDGLPVFKMKTAAAVEGGLLVEALEPRSVRVLWSAYNRGTIERDLSRDAGLEAVARDTLAALPAR</sequence>
<accession>A0A7W3U125</accession>
<evidence type="ECO:0000259" key="2">
    <source>
        <dbReference type="Pfam" id="PF13590"/>
    </source>
</evidence>
<dbReference type="Gene3D" id="3.30.160.670">
    <property type="match status" value="1"/>
</dbReference>
<dbReference type="Proteomes" id="UP000552587">
    <property type="component" value="Unassembled WGS sequence"/>
</dbReference>
<evidence type="ECO:0000256" key="1">
    <source>
        <dbReference type="SAM" id="SignalP"/>
    </source>
</evidence>
<dbReference type="InterPro" id="IPR025411">
    <property type="entry name" value="DUF4136"/>
</dbReference>
<reference evidence="3 4" key="1">
    <citation type="submission" date="2020-07" db="EMBL/GenBank/DDBJ databases">
        <authorList>
            <person name="Xu S."/>
            <person name="Li A."/>
        </authorList>
    </citation>
    <scope>NUCLEOTIDE SEQUENCE [LARGE SCALE GENOMIC DNA]</scope>
    <source>
        <strain evidence="3 4">SG-8</strain>
    </source>
</reference>
<dbReference type="AlphaFoldDB" id="A0A7W3U125"/>